<protein>
    <recommendedName>
        <fullName evidence="3">Late embryogenesis abundant protein LEA-2 subgroup domain-containing protein</fullName>
    </recommendedName>
</protein>
<sequence>MTMIPTMTTPFWLTPSPSHTALTPTAFYSLSSRSFSSPPLYYLWPSNPELTIVRLKLNKFNAHAFPAKLDVELDLKVRVLNKDVMIWCIGFVEAKGGKVKAKGVSYVNATLRLTELRFGRCGVLIEDLARGVVTIDTVSAVEGKVGFVYVYIPIK</sequence>
<keyword evidence="2" id="KW-1185">Reference proteome</keyword>
<comment type="caution">
    <text evidence="1">The sequence shown here is derived from an EMBL/GenBank/DDBJ whole genome shotgun (WGS) entry which is preliminary data.</text>
</comment>
<accession>A0A6L5B794</accession>
<proteinExistence type="predicted"/>
<evidence type="ECO:0000313" key="2">
    <source>
        <dbReference type="Proteomes" id="UP000593563"/>
    </source>
</evidence>
<organism evidence="1 2">
    <name type="scientific">Apium graveolens</name>
    <name type="common">Celery</name>
    <dbReference type="NCBI Taxonomy" id="4045"/>
    <lineage>
        <taxon>Eukaryota</taxon>
        <taxon>Viridiplantae</taxon>
        <taxon>Streptophyta</taxon>
        <taxon>Embryophyta</taxon>
        <taxon>Tracheophyta</taxon>
        <taxon>Spermatophyta</taxon>
        <taxon>Magnoliopsida</taxon>
        <taxon>eudicotyledons</taxon>
        <taxon>Gunneridae</taxon>
        <taxon>Pentapetalae</taxon>
        <taxon>asterids</taxon>
        <taxon>campanulids</taxon>
        <taxon>Apiales</taxon>
        <taxon>Apiaceae</taxon>
        <taxon>Apioideae</taxon>
        <taxon>apioid superclade</taxon>
        <taxon>Apieae</taxon>
        <taxon>Apium</taxon>
    </lineage>
</organism>
<dbReference type="Proteomes" id="UP000593563">
    <property type="component" value="Unassembled WGS sequence"/>
</dbReference>
<dbReference type="EMBL" id="WRXP01003939">
    <property type="protein sequence ID" value="KAF1001531.1"/>
    <property type="molecule type" value="Genomic_DNA"/>
</dbReference>
<dbReference type="AlphaFoldDB" id="A0A6L5B794"/>
<evidence type="ECO:0000313" key="1">
    <source>
        <dbReference type="EMBL" id="KAF1001531.1"/>
    </source>
</evidence>
<reference evidence="1" key="1">
    <citation type="submission" date="2020-01" db="EMBL/GenBank/DDBJ databases">
        <title>The Celery Genome Sequence Reveals Sequential Paleo-tetraploidization, Resistance Gene Elimination, Karyotype Evolution, and Functional Innovation in Apiales.</title>
        <authorList>
            <person name="Song X."/>
        </authorList>
    </citation>
    <scope>NUCLEOTIDE SEQUENCE</scope>
    <source>
        <tissue evidence="1">Leaf</tissue>
    </source>
</reference>
<evidence type="ECO:0008006" key="3">
    <source>
        <dbReference type="Google" id="ProtNLM"/>
    </source>
</evidence>
<feature type="non-terminal residue" evidence="1">
    <location>
        <position position="155"/>
    </location>
</feature>
<gene>
    <name evidence="1" type="ORF">AG4045_000925</name>
</gene>
<name>A0A6L5B794_APIGR</name>